<evidence type="ECO:0008006" key="3">
    <source>
        <dbReference type="Google" id="ProtNLM"/>
    </source>
</evidence>
<comment type="caution">
    <text evidence="1">The sequence shown here is derived from an EMBL/GenBank/DDBJ whole genome shotgun (WGS) entry which is preliminary data.</text>
</comment>
<sequence>MHVVRPYFCLVLVITESSHTISRDQTKPGYVTRCNEYTLLNRRGNIIAKPKNDSVRDNARQLSLALFTDCFLVVRR</sequence>
<evidence type="ECO:0000313" key="2">
    <source>
        <dbReference type="Proteomes" id="UP000049077"/>
    </source>
</evidence>
<keyword evidence="2" id="KW-1185">Reference proteome</keyword>
<organism evidence="1 2">
    <name type="scientific">Vibrio crassostreae</name>
    <dbReference type="NCBI Taxonomy" id="246167"/>
    <lineage>
        <taxon>Bacteria</taxon>
        <taxon>Pseudomonadati</taxon>
        <taxon>Pseudomonadota</taxon>
        <taxon>Gammaproteobacteria</taxon>
        <taxon>Vibrionales</taxon>
        <taxon>Vibrionaceae</taxon>
        <taxon>Vibrio</taxon>
    </lineage>
</organism>
<evidence type="ECO:0000313" key="1">
    <source>
        <dbReference type="EMBL" id="CDT12442.1"/>
    </source>
</evidence>
<gene>
    <name evidence="1" type="ORF">VCR4J5_1510180</name>
</gene>
<reference evidence="1 2" key="1">
    <citation type="submission" date="2014-06" db="EMBL/GenBank/DDBJ databases">
        <authorList>
            <person name="Le Roux F."/>
        </authorList>
    </citation>
    <scope>NUCLEOTIDE SEQUENCE [LARGE SCALE GENOMIC DNA]</scope>
    <source>
        <strain evidence="1 2">J5-4</strain>
    </source>
</reference>
<dbReference type="EMBL" id="CCJX01000059">
    <property type="protein sequence ID" value="CDT12442.1"/>
    <property type="molecule type" value="Genomic_DNA"/>
</dbReference>
<protein>
    <recommendedName>
        <fullName evidence="3">Secreted protein</fullName>
    </recommendedName>
</protein>
<dbReference type="Proteomes" id="UP000049077">
    <property type="component" value="Unassembled WGS sequence"/>
</dbReference>
<name>A0ABM9QPT6_9VIBR</name>
<accession>A0ABM9QPT6</accession>
<proteinExistence type="predicted"/>